<reference evidence="2 3" key="1">
    <citation type="submission" date="2019-04" db="EMBL/GenBank/DDBJ databases">
        <title>High contiguity whole genome sequence and gene annotation resource for two Venturia nashicola isolates.</title>
        <authorList>
            <person name="Prokchorchik M."/>
            <person name="Won K."/>
            <person name="Lee Y."/>
            <person name="Choi E.D."/>
            <person name="Segonzac C."/>
            <person name="Sohn K.H."/>
        </authorList>
    </citation>
    <scope>NUCLEOTIDE SEQUENCE [LARGE SCALE GENOMIC DNA]</scope>
    <source>
        <strain evidence="2 3">PRI2</strain>
    </source>
</reference>
<name>A0A4Z1P539_9PEZI</name>
<organism evidence="2 3">
    <name type="scientific">Venturia nashicola</name>
    <dbReference type="NCBI Taxonomy" id="86259"/>
    <lineage>
        <taxon>Eukaryota</taxon>
        <taxon>Fungi</taxon>
        <taxon>Dikarya</taxon>
        <taxon>Ascomycota</taxon>
        <taxon>Pezizomycotina</taxon>
        <taxon>Dothideomycetes</taxon>
        <taxon>Pleosporomycetidae</taxon>
        <taxon>Venturiales</taxon>
        <taxon>Venturiaceae</taxon>
        <taxon>Venturia</taxon>
    </lineage>
</organism>
<keyword evidence="3" id="KW-1185">Reference proteome</keyword>
<accession>A0A4Z1P539</accession>
<gene>
    <name evidence="2" type="ORF">E6O75_ATG02458</name>
</gene>
<proteinExistence type="predicted"/>
<feature type="compositionally biased region" description="Basic and acidic residues" evidence="1">
    <location>
        <begin position="104"/>
        <end position="115"/>
    </location>
</feature>
<feature type="region of interest" description="Disordered" evidence="1">
    <location>
        <begin position="85"/>
        <end position="115"/>
    </location>
</feature>
<evidence type="ECO:0000256" key="1">
    <source>
        <dbReference type="SAM" id="MobiDB-lite"/>
    </source>
</evidence>
<evidence type="ECO:0000313" key="3">
    <source>
        <dbReference type="Proteomes" id="UP000298493"/>
    </source>
</evidence>
<dbReference type="EMBL" id="SNSC02000005">
    <property type="protein sequence ID" value="TID24093.1"/>
    <property type="molecule type" value="Genomic_DNA"/>
</dbReference>
<dbReference type="AlphaFoldDB" id="A0A4Z1P539"/>
<comment type="caution">
    <text evidence="2">The sequence shown here is derived from an EMBL/GenBank/DDBJ whole genome shotgun (WGS) entry which is preliminary data.</text>
</comment>
<protein>
    <submittedName>
        <fullName evidence="2">Uncharacterized protein</fullName>
    </submittedName>
</protein>
<dbReference type="Proteomes" id="UP000298493">
    <property type="component" value="Unassembled WGS sequence"/>
</dbReference>
<sequence length="149" mass="17219">MAHMLLEFGRWDPPTPRTRAREGEIFYYEIKKALLAGCLKLETLVLQQLWLNLSSIVFHLLPTCHGGNTLFPLHHIKRRRAHRVDDATPTQHTAIARGPNPRRVKQESPGEATTSDRELHFWLLRKNGVLMTPEEKIVENGLQLQRCLK</sequence>
<evidence type="ECO:0000313" key="2">
    <source>
        <dbReference type="EMBL" id="TID24093.1"/>
    </source>
</evidence>